<dbReference type="Proteomes" id="UP001165083">
    <property type="component" value="Unassembled WGS sequence"/>
</dbReference>
<evidence type="ECO:0000313" key="3">
    <source>
        <dbReference type="Proteomes" id="UP001165083"/>
    </source>
</evidence>
<accession>A0A9W6U296</accession>
<feature type="region of interest" description="Disordered" evidence="1">
    <location>
        <begin position="1"/>
        <end position="24"/>
    </location>
</feature>
<name>A0A9W6U296_9STRA</name>
<sequence length="156" mass="16871">MDGGEIRNNIPPKSQQRSQPTLSLKHVELQNTRVASRQISGRLTASPFAKPTSTSALVAGSESSIWYRHRSSTFSATACSPSSTFIHSPVSSTLCSPSTVPTHLDAAAFGKVMQQRRRHHLSQKSPSVPAQKKTLHIVSPRNAPALTTLPHPEPMS</sequence>
<reference evidence="2" key="1">
    <citation type="submission" date="2023-04" db="EMBL/GenBank/DDBJ databases">
        <title>Phytophthora lilii NBRC 32176.</title>
        <authorList>
            <person name="Ichikawa N."/>
            <person name="Sato H."/>
            <person name="Tonouchi N."/>
        </authorList>
    </citation>
    <scope>NUCLEOTIDE SEQUENCE</scope>
    <source>
        <strain evidence="2">NBRC 32176</strain>
    </source>
</reference>
<keyword evidence="3" id="KW-1185">Reference proteome</keyword>
<feature type="compositionally biased region" description="Polar residues" evidence="1">
    <location>
        <begin position="11"/>
        <end position="22"/>
    </location>
</feature>
<feature type="region of interest" description="Disordered" evidence="1">
    <location>
        <begin position="115"/>
        <end position="156"/>
    </location>
</feature>
<proteinExistence type="predicted"/>
<evidence type="ECO:0000256" key="1">
    <source>
        <dbReference type="SAM" id="MobiDB-lite"/>
    </source>
</evidence>
<evidence type="ECO:0000313" key="2">
    <source>
        <dbReference type="EMBL" id="GMF24962.1"/>
    </source>
</evidence>
<dbReference type="EMBL" id="BSXW01000537">
    <property type="protein sequence ID" value="GMF24962.1"/>
    <property type="molecule type" value="Genomic_DNA"/>
</dbReference>
<gene>
    <name evidence="2" type="ORF">Plil01_001026700</name>
</gene>
<protein>
    <submittedName>
        <fullName evidence="2">Unnamed protein product</fullName>
    </submittedName>
</protein>
<dbReference type="AlphaFoldDB" id="A0A9W6U296"/>
<comment type="caution">
    <text evidence="2">The sequence shown here is derived from an EMBL/GenBank/DDBJ whole genome shotgun (WGS) entry which is preliminary data.</text>
</comment>
<organism evidence="2 3">
    <name type="scientific">Phytophthora lilii</name>
    <dbReference type="NCBI Taxonomy" id="2077276"/>
    <lineage>
        <taxon>Eukaryota</taxon>
        <taxon>Sar</taxon>
        <taxon>Stramenopiles</taxon>
        <taxon>Oomycota</taxon>
        <taxon>Peronosporomycetes</taxon>
        <taxon>Peronosporales</taxon>
        <taxon>Peronosporaceae</taxon>
        <taxon>Phytophthora</taxon>
    </lineage>
</organism>